<accession>A0A8S3WYV7</accession>
<dbReference type="Proteomes" id="UP000691718">
    <property type="component" value="Unassembled WGS sequence"/>
</dbReference>
<keyword evidence="4" id="KW-1185">Reference proteome</keyword>
<name>A0A8S3WYV7_PARAO</name>
<dbReference type="InterPro" id="IPR040676">
    <property type="entry name" value="DUF5641"/>
</dbReference>
<protein>
    <submittedName>
        <fullName evidence="3">(apollo) hypothetical protein</fullName>
    </submittedName>
</protein>
<dbReference type="AlphaFoldDB" id="A0A8S3WYV7"/>
<feature type="region of interest" description="Disordered" evidence="1">
    <location>
        <begin position="132"/>
        <end position="156"/>
    </location>
</feature>
<dbReference type="OrthoDB" id="5967017at2759"/>
<proteinExistence type="predicted"/>
<gene>
    <name evidence="3" type="ORF">PAPOLLO_LOCUS11342</name>
</gene>
<dbReference type="EMBL" id="CAJQZP010000824">
    <property type="protein sequence ID" value="CAG4986844.1"/>
    <property type="molecule type" value="Genomic_DNA"/>
</dbReference>
<evidence type="ECO:0000256" key="1">
    <source>
        <dbReference type="SAM" id="MobiDB-lite"/>
    </source>
</evidence>
<feature type="domain" description="DUF5641" evidence="2">
    <location>
        <begin position="16"/>
        <end position="111"/>
    </location>
</feature>
<reference evidence="3" key="1">
    <citation type="submission" date="2021-04" db="EMBL/GenBank/DDBJ databases">
        <authorList>
            <person name="Tunstrom K."/>
        </authorList>
    </citation>
    <scope>NUCLEOTIDE SEQUENCE</scope>
</reference>
<sequence>MPQKESEIKVALIEGWRRGQRLLEEFKYMFSNRYLSMLRERTQRMNRQPHIVSKKNPEIGDIVQIKGDNNNRSTWKTGKIVTLYRSKDRQVRVASVRVGDKEYNRSIAHLYPPEIDCKEGVHTSDRSINKVITDKELEGSEGGILNKGSSDEESRG</sequence>
<evidence type="ECO:0000259" key="2">
    <source>
        <dbReference type="Pfam" id="PF18701"/>
    </source>
</evidence>
<evidence type="ECO:0000313" key="3">
    <source>
        <dbReference type="EMBL" id="CAG4986844.1"/>
    </source>
</evidence>
<comment type="caution">
    <text evidence="3">The sequence shown here is derived from an EMBL/GenBank/DDBJ whole genome shotgun (WGS) entry which is preliminary data.</text>
</comment>
<organism evidence="3 4">
    <name type="scientific">Parnassius apollo</name>
    <name type="common">Apollo butterfly</name>
    <name type="synonym">Papilio apollo</name>
    <dbReference type="NCBI Taxonomy" id="110799"/>
    <lineage>
        <taxon>Eukaryota</taxon>
        <taxon>Metazoa</taxon>
        <taxon>Ecdysozoa</taxon>
        <taxon>Arthropoda</taxon>
        <taxon>Hexapoda</taxon>
        <taxon>Insecta</taxon>
        <taxon>Pterygota</taxon>
        <taxon>Neoptera</taxon>
        <taxon>Endopterygota</taxon>
        <taxon>Lepidoptera</taxon>
        <taxon>Glossata</taxon>
        <taxon>Ditrysia</taxon>
        <taxon>Papilionoidea</taxon>
        <taxon>Papilionidae</taxon>
        <taxon>Parnassiinae</taxon>
        <taxon>Parnassini</taxon>
        <taxon>Parnassius</taxon>
        <taxon>Parnassius</taxon>
    </lineage>
</organism>
<dbReference type="Pfam" id="PF18701">
    <property type="entry name" value="DUF5641"/>
    <property type="match status" value="1"/>
</dbReference>
<evidence type="ECO:0000313" key="4">
    <source>
        <dbReference type="Proteomes" id="UP000691718"/>
    </source>
</evidence>